<evidence type="ECO:0000313" key="2">
    <source>
        <dbReference type="Proteomes" id="UP000283090"/>
    </source>
</evidence>
<proteinExistence type="predicted"/>
<keyword evidence="2" id="KW-1185">Reference proteome</keyword>
<dbReference type="VEuPathDB" id="FungiDB:DFL_002130"/>
<accession>A0A437AAN9</accession>
<dbReference type="GeneID" id="93584441"/>
<dbReference type="Proteomes" id="UP000283090">
    <property type="component" value="Unassembled WGS sequence"/>
</dbReference>
<dbReference type="AlphaFoldDB" id="A0A437AAN9"/>
<dbReference type="EMBL" id="SAEB01000003">
    <property type="protein sequence ID" value="RVD87927.1"/>
    <property type="molecule type" value="Genomic_DNA"/>
</dbReference>
<organism evidence="1 2">
    <name type="scientific">Arthrobotrys flagrans</name>
    <name type="common">Nematode-trapping fungus</name>
    <name type="synonym">Trichothecium flagrans</name>
    <dbReference type="NCBI Taxonomy" id="97331"/>
    <lineage>
        <taxon>Eukaryota</taxon>
        <taxon>Fungi</taxon>
        <taxon>Dikarya</taxon>
        <taxon>Ascomycota</taxon>
        <taxon>Pezizomycotina</taxon>
        <taxon>Orbiliomycetes</taxon>
        <taxon>Orbiliales</taxon>
        <taxon>Orbiliaceae</taxon>
        <taxon>Arthrobotrys</taxon>
    </lineage>
</organism>
<evidence type="ECO:0000313" key="1">
    <source>
        <dbReference type="EMBL" id="RVD87927.1"/>
    </source>
</evidence>
<comment type="caution">
    <text evidence="1">The sequence shown here is derived from an EMBL/GenBank/DDBJ whole genome shotgun (WGS) entry which is preliminary data.</text>
</comment>
<reference evidence="1 2" key="1">
    <citation type="submission" date="2019-01" db="EMBL/GenBank/DDBJ databases">
        <title>Intercellular communication is required for trap formation in the nematode-trapping fungus Duddingtonia flagrans.</title>
        <authorList>
            <person name="Youssar L."/>
            <person name="Wernet V."/>
            <person name="Hensel N."/>
            <person name="Hildebrandt H.-G."/>
            <person name="Fischer R."/>
        </authorList>
    </citation>
    <scope>NUCLEOTIDE SEQUENCE [LARGE SCALE GENOMIC DNA]</scope>
    <source>
        <strain evidence="1 2">CBS H-5679</strain>
    </source>
</reference>
<name>A0A437AAN9_ARTFL</name>
<dbReference type="OrthoDB" id="5275938at2759"/>
<gene>
    <name evidence="1" type="ORF">DFL_002130</name>
</gene>
<dbReference type="RefSeq" id="XP_067493471.1">
    <property type="nucleotide sequence ID" value="XM_067630872.1"/>
</dbReference>
<sequence length="340" mass="38370">MAIYFLVTVGRTEYRKTAVEGIDVFSLTNILQILHHRVGSTPRSISFQSLRDIAVLCDQYDFANALSPWPQFWVEGLTTHSTQHLEIGYEDWLFIATVFRETPICKKIILDVSKQLICDLVVSTPSGSKEDVNIQYSRPGKISLVCRQINLDLAPEIILAFIRKERENLLSKALHPLWSFTQSMMKLSHHHPNNDIAAYCMNSDCFALALGSLLVSIRNGVLQDTLMAKQFKIPNNLSLQAAVTAIEKLRITTLILERNSTSRVDYQDKYPTHNQSTAATPGRIKNLVKDLPDELFLRNQYESTINHTKGRYETCPLARHLASQQKAATAVLEGVVGYPI</sequence>
<protein>
    <submittedName>
        <fullName evidence="1">Uncharacterized protein</fullName>
    </submittedName>
</protein>